<dbReference type="Proteomes" id="UP001175211">
    <property type="component" value="Unassembled WGS sequence"/>
</dbReference>
<comment type="caution">
    <text evidence="2">The sequence shown here is derived from an EMBL/GenBank/DDBJ whole genome shotgun (WGS) entry which is preliminary data.</text>
</comment>
<evidence type="ECO:0000313" key="3">
    <source>
        <dbReference type="Proteomes" id="UP001175211"/>
    </source>
</evidence>
<dbReference type="RefSeq" id="XP_060324155.1">
    <property type="nucleotide sequence ID" value="XM_060478362.1"/>
</dbReference>
<evidence type="ECO:0000256" key="1">
    <source>
        <dbReference type="SAM" id="MobiDB-lite"/>
    </source>
</evidence>
<organism evidence="2 3">
    <name type="scientific">Armillaria tabescens</name>
    <name type="common">Ringless honey mushroom</name>
    <name type="synonym">Agaricus tabescens</name>
    <dbReference type="NCBI Taxonomy" id="1929756"/>
    <lineage>
        <taxon>Eukaryota</taxon>
        <taxon>Fungi</taxon>
        <taxon>Dikarya</taxon>
        <taxon>Basidiomycota</taxon>
        <taxon>Agaricomycotina</taxon>
        <taxon>Agaricomycetes</taxon>
        <taxon>Agaricomycetidae</taxon>
        <taxon>Agaricales</taxon>
        <taxon>Marasmiineae</taxon>
        <taxon>Physalacriaceae</taxon>
        <taxon>Desarmillaria</taxon>
    </lineage>
</organism>
<keyword evidence="3" id="KW-1185">Reference proteome</keyword>
<feature type="compositionally biased region" description="Acidic residues" evidence="1">
    <location>
        <begin position="120"/>
        <end position="140"/>
    </location>
</feature>
<reference evidence="2" key="1">
    <citation type="submission" date="2023-06" db="EMBL/GenBank/DDBJ databases">
        <authorList>
            <consortium name="Lawrence Berkeley National Laboratory"/>
            <person name="Ahrendt S."/>
            <person name="Sahu N."/>
            <person name="Indic B."/>
            <person name="Wong-Bajracharya J."/>
            <person name="Merenyi Z."/>
            <person name="Ke H.-M."/>
            <person name="Monk M."/>
            <person name="Kocsube S."/>
            <person name="Drula E."/>
            <person name="Lipzen A."/>
            <person name="Balint B."/>
            <person name="Henrissat B."/>
            <person name="Andreopoulos B."/>
            <person name="Martin F.M."/>
            <person name="Harder C.B."/>
            <person name="Rigling D."/>
            <person name="Ford K.L."/>
            <person name="Foster G.D."/>
            <person name="Pangilinan J."/>
            <person name="Papanicolaou A."/>
            <person name="Barry K."/>
            <person name="LaButti K."/>
            <person name="Viragh M."/>
            <person name="Koriabine M."/>
            <person name="Yan M."/>
            <person name="Riley R."/>
            <person name="Champramary S."/>
            <person name="Plett K.L."/>
            <person name="Tsai I.J."/>
            <person name="Slot J."/>
            <person name="Sipos G."/>
            <person name="Plett J."/>
            <person name="Nagy L.G."/>
            <person name="Grigoriev I.V."/>
        </authorList>
    </citation>
    <scope>NUCLEOTIDE SEQUENCE</scope>
    <source>
        <strain evidence="2">CCBAS 213</strain>
    </source>
</reference>
<dbReference type="EMBL" id="JAUEPS010000066">
    <property type="protein sequence ID" value="KAK0442002.1"/>
    <property type="molecule type" value="Genomic_DNA"/>
</dbReference>
<evidence type="ECO:0000313" key="2">
    <source>
        <dbReference type="EMBL" id="KAK0442002.1"/>
    </source>
</evidence>
<dbReference type="AlphaFoldDB" id="A0AA39JH35"/>
<dbReference type="GeneID" id="85361910"/>
<gene>
    <name evidence="2" type="ORF">EV420DRAFT_1649800</name>
</gene>
<accession>A0AA39JH35</accession>
<name>A0AA39JH35_ARMTA</name>
<sequence length="284" mass="31690">MPGHFSPSMETSNSICYLADDATPPAPMVLSLCTTDLFFTPKAMPWAIEHLSHSRKLKLLAGRLQHTCFAPYLLPSCQSLSLAKGKKRDPTPIPLTLRASIPPAPWRDKEKGRGTSMPPCDDEPPLNDDVSDEESTEEEPLSSSQTSISSNSHPTIQRVLIAQPKGVRNLGLVQLGAKLNWEGNTYQQVKYAEKIFPVYLKTETSASGQDQTDKDAFKDAMMQEFDDPLSNYVNVCLSNKSCSAFAKNFQRKHTSNQLKGSWRQCKQPLQALQHLERYHENIGL</sequence>
<protein>
    <submittedName>
        <fullName evidence="2">Uncharacterized protein</fullName>
    </submittedName>
</protein>
<proteinExistence type="predicted"/>
<feature type="region of interest" description="Disordered" evidence="1">
    <location>
        <begin position="84"/>
        <end position="153"/>
    </location>
</feature>
<feature type="compositionally biased region" description="Low complexity" evidence="1">
    <location>
        <begin position="141"/>
        <end position="152"/>
    </location>
</feature>